<evidence type="ECO:0000256" key="4">
    <source>
        <dbReference type="ARBA" id="ARBA00022475"/>
    </source>
</evidence>
<keyword evidence="5" id="KW-0762">Sugar transport</keyword>
<dbReference type="PRINTS" id="PR00171">
    <property type="entry name" value="SUGRTRNSPORT"/>
</dbReference>
<dbReference type="Pfam" id="PF00083">
    <property type="entry name" value="Sugar_tr"/>
    <property type="match status" value="1"/>
</dbReference>
<feature type="transmembrane region" description="Helical" evidence="10">
    <location>
        <begin position="374"/>
        <end position="398"/>
    </location>
</feature>
<dbReference type="FunFam" id="1.20.1250.20:FF:000122">
    <property type="entry name" value="D-xylose transporter XylE"/>
    <property type="match status" value="1"/>
</dbReference>
<feature type="transmembrane region" description="Helical" evidence="10">
    <location>
        <begin position="12"/>
        <end position="30"/>
    </location>
</feature>
<feature type="transmembrane region" description="Helical" evidence="10">
    <location>
        <begin position="108"/>
        <end position="129"/>
    </location>
</feature>
<reference evidence="12 13" key="1">
    <citation type="submission" date="2017-06" db="EMBL/GenBank/DDBJ databases">
        <authorList>
            <person name="Kim H.J."/>
            <person name="Triplett B.A."/>
        </authorList>
    </citation>
    <scope>NUCLEOTIDE SEQUENCE [LARGE SCALE GENOMIC DNA]</scope>
    <source>
        <strain evidence="12 13">DSM 22179</strain>
    </source>
</reference>
<dbReference type="GO" id="GO:0022857">
    <property type="term" value="F:transmembrane transporter activity"/>
    <property type="evidence" value="ECO:0007669"/>
    <property type="project" value="InterPro"/>
</dbReference>
<dbReference type="PROSITE" id="PS00217">
    <property type="entry name" value="SUGAR_TRANSPORT_2"/>
    <property type="match status" value="1"/>
</dbReference>
<comment type="subcellular location">
    <subcellularLocation>
        <location evidence="1">Cell membrane</location>
        <topology evidence="1">Multi-pass membrane protein</topology>
    </subcellularLocation>
</comment>
<evidence type="ECO:0000256" key="2">
    <source>
        <dbReference type="ARBA" id="ARBA00010992"/>
    </source>
</evidence>
<dbReference type="GO" id="GO:0005886">
    <property type="term" value="C:plasma membrane"/>
    <property type="evidence" value="ECO:0007669"/>
    <property type="project" value="UniProtKB-SubCell"/>
</dbReference>
<evidence type="ECO:0000256" key="1">
    <source>
        <dbReference type="ARBA" id="ARBA00004651"/>
    </source>
</evidence>
<feature type="transmembrane region" description="Helical" evidence="10">
    <location>
        <begin position="410"/>
        <end position="433"/>
    </location>
</feature>
<evidence type="ECO:0000256" key="10">
    <source>
        <dbReference type="SAM" id="Phobius"/>
    </source>
</evidence>
<feature type="transmembrane region" description="Helical" evidence="10">
    <location>
        <begin position="141"/>
        <end position="163"/>
    </location>
</feature>
<dbReference type="InterPro" id="IPR036259">
    <property type="entry name" value="MFS_trans_sf"/>
</dbReference>
<evidence type="ECO:0000256" key="8">
    <source>
        <dbReference type="ARBA" id="ARBA00023136"/>
    </source>
</evidence>
<name>A0A212TGU2_9MICO</name>
<dbReference type="PROSITE" id="PS00216">
    <property type="entry name" value="SUGAR_TRANSPORT_1"/>
    <property type="match status" value="1"/>
</dbReference>
<dbReference type="CDD" id="cd17359">
    <property type="entry name" value="MFS_XylE_like"/>
    <property type="match status" value="1"/>
</dbReference>
<sequence>MVPTDREANSGSQVVMLALVAALGGFLFGYDSAVINGGVNAIGERFDLSPGMLGFVVSCALLGAMAGAWFAGSLADRIGRTRAMVVAAIFFTLSAIGSWATVTAWDLVLWRALGGAGIGMASVLAPAYIAEISPSQVRGRLGSLQQLAIVVGLFSALLVDAWLAGLAGGAAQDLWFGLEAWRWMFLSELLPALVYGALALSIPESPRFMVAQGKEAEAAHLLRDVVGLRGEEVEAKLDDIRATINTEKRQTLSDLAGAAAGLKPIVWIGILLSVFQQFVGINVIFYFGSTLWQAVGFGESQALLINVGTSITNIVVTVVAILIVDRVGRRPMLLAGSAGMTLSLAAMALAFSHATVSGSGAEQSVSLPDPWGPIALAAANLFIVAFGITWGPIVWVLLGEMFPNNIRSVALGVAAAAQWLANFVITTTFPWLADVSLTLAYGLYAAFSLLSLVFVWRYVGETRGKELEEMGDGAHQRVAAPVPA</sequence>
<evidence type="ECO:0000313" key="13">
    <source>
        <dbReference type="Proteomes" id="UP000198122"/>
    </source>
</evidence>
<keyword evidence="13" id="KW-1185">Reference proteome</keyword>
<keyword evidence="7 10" id="KW-1133">Transmembrane helix</keyword>
<dbReference type="InterPro" id="IPR047984">
    <property type="entry name" value="XylE-like"/>
</dbReference>
<gene>
    <name evidence="12" type="ORF">SAMN05445756_1239</name>
</gene>
<organism evidence="12 13">
    <name type="scientific">Kytococcus aerolatus</name>
    <dbReference type="NCBI Taxonomy" id="592308"/>
    <lineage>
        <taxon>Bacteria</taxon>
        <taxon>Bacillati</taxon>
        <taxon>Actinomycetota</taxon>
        <taxon>Actinomycetes</taxon>
        <taxon>Micrococcales</taxon>
        <taxon>Kytococcaceae</taxon>
        <taxon>Kytococcus</taxon>
    </lineage>
</organism>
<dbReference type="NCBIfam" id="TIGR00879">
    <property type="entry name" value="SP"/>
    <property type="match status" value="1"/>
</dbReference>
<keyword evidence="3 9" id="KW-0813">Transport</keyword>
<proteinExistence type="inferred from homology"/>
<keyword evidence="4" id="KW-1003">Cell membrane</keyword>
<dbReference type="Proteomes" id="UP000198122">
    <property type="component" value="Unassembled WGS sequence"/>
</dbReference>
<dbReference type="InterPro" id="IPR020846">
    <property type="entry name" value="MFS_dom"/>
</dbReference>
<keyword evidence="6 10" id="KW-0812">Transmembrane</keyword>
<dbReference type="InterPro" id="IPR005829">
    <property type="entry name" value="Sugar_transporter_CS"/>
</dbReference>
<dbReference type="InterPro" id="IPR005828">
    <property type="entry name" value="MFS_sugar_transport-like"/>
</dbReference>
<keyword evidence="8 10" id="KW-0472">Membrane</keyword>
<evidence type="ECO:0000256" key="5">
    <source>
        <dbReference type="ARBA" id="ARBA00022597"/>
    </source>
</evidence>
<dbReference type="PANTHER" id="PTHR48020:SF12">
    <property type="entry name" value="PROTON MYO-INOSITOL COTRANSPORTER"/>
    <property type="match status" value="1"/>
</dbReference>
<evidence type="ECO:0000313" key="12">
    <source>
        <dbReference type="EMBL" id="SNC65051.1"/>
    </source>
</evidence>
<dbReference type="PROSITE" id="PS50850">
    <property type="entry name" value="MFS"/>
    <property type="match status" value="1"/>
</dbReference>
<dbReference type="InterPro" id="IPR050814">
    <property type="entry name" value="Myo-inositol_Transporter"/>
</dbReference>
<protein>
    <submittedName>
        <fullName evidence="12">MFS transporter, sugar porter (SP) family</fullName>
    </submittedName>
</protein>
<feature type="transmembrane region" description="Helical" evidence="10">
    <location>
        <begin position="439"/>
        <end position="459"/>
    </location>
</feature>
<feature type="transmembrane region" description="Helical" evidence="10">
    <location>
        <begin position="265"/>
        <end position="288"/>
    </location>
</feature>
<dbReference type="AlphaFoldDB" id="A0A212TGU2"/>
<evidence type="ECO:0000259" key="11">
    <source>
        <dbReference type="PROSITE" id="PS50850"/>
    </source>
</evidence>
<accession>A0A212TGU2</accession>
<feature type="domain" description="Major facilitator superfamily (MFS) profile" evidence="11">
    <location>
        <begin position="17"/>
        <end position="463"/>
    </location>
</feature>
<feature type="transmembrane region" description="Helical" evidence="10">
    <location>
        <begin position="50"/>
        <end position="71"/>
    </location>
</feature>
<dbReference type="PANTHER" id="PTHR48020">
    <property type="entry name" value="PROTON MYO-INOSITOL COTRANSPORTER"/>
    <property type="match status" value="1"/>
</dbReference>
<evidence type="ECO:0000256" key="3">
    <source>
        <dbReference type="ARBA" id="ARBA00022448"/>
    </source>
</evidence>
<dbReference type="InterPro" id="IPR003663">
    <property type="entry name" value="Sugar/inositol_transpt"/>
</dbReference>
<feature type="transmembrane region" description="Helical" evidence="10">
    <location>
        <begin position="331"/>
        <end position="354"/>
    </location>
</feature>
<evidence type="ECO:0000256" key="6">
    <source>
        <dbReference type="ARBA" id="ARBA00022692"/>
    </source>
</evidence>
<feature type="transmembrane region" description="Helical" evidence="10">
    <location>
        <begin position="83"/>
        <end position="102"/>
    </location>
</feature>
<evidence type="ECO:0000256" key="7">
    <source>
        <dbReference type="ARBA" id="ARBA00022989"/>
    </source>
</evidence>
<comment type="similarity">
    <text evidence="2 9">Belongs to the major facilitator superfamily. Sugar transporter (TC 2.A.1.1) family.</text>
</comment>
<evidence type="ECO:0000256" key="9">
    <source>
        <dbReference type="RuleBase" id="RU003346"/>
    </source>
</evidence>
<dbReference type="EMBL" id="FYEZ01000001">
    <property type="protein sequence ID" value="SNC65051.1"/>
    <property type="molecule type" value="Genomic_DNA"/>
</dbReference>
<feature type="transmembrane region" description="Helical" evidence="10">
    <location>
        <begin position="303"/>
        <end position="324"/>
    </location>
</feature>
<feature type="transmembrane region" description="Helical" evidence="10">
    <location>
        <begin position="183"/>
        <end position="202"/>
    </location>
</feature>
<dbReference type="SUPFAM" id="SSF103473">
    <property type="entry name" value="MFS general substrate transporter"/>
    <property type="match status" value="1"/>
</dbReference>
<dbReference type="Gene3D" id="1.20.1250.20">
    <property type="entry name" value="MFS general substrate transporter like domains"/>
    <property type="match status" value="2"/>
</dbReference>